<feature type="transmembrane region" description="Helical" evidence="1">
    <location>
        <begin position="39"/>
        <end position="56"/>
    </location>
</feature>
<feature type="transmembrane region" description="Helical" evidence="1">
    <location>
        <begin position="7"/>
        <end position="27"/>
    </location>
</feature>
<keyword evidence="1" id="KW-0812">Transmembrane</keyword>
<sequence>MIYIIEYYTYYHIFLFVMTSIVTLLYIQYAKIPTVKNKYKVFIVIFVFFLINYVFIKYL</sequence>
<evidence type="ECO:0000256" key="1">
    <source>
        <dbReference type="SAM" id="Phobius"/>
    </source>
</evidence>
<keyword evidence="1" id="KW-0472">Membrane</keyword>
<organism evidence="2 3">
    <name type="scientific">Bacillus thuringiensis</name>
    <dbReference type="NCBI Taxonomy" id="1428"/>
    <lineage>
        <taxon>Bacteria</taxon>
        <taxon>Bacillati</taxon>
        <taxon>Bacillota</taxon>
        <taxon>Bacilli</taxon>
        <taxon>Bacillales</taxon>
        <taxon>Bacillaceae</taxon>
        <taxon>Bacillus</taxon>
        <taxon>Bacillus cereus group</taxon>
    </lineage>
</organism>
<evidence type="ECO:0000313" key="2">
    <source>
        <dbReference type="EMBL" id="OTZ97371.1"/>
    </source>
</evidence>
<comment type="caution">
    <text evidence="2">The sequence shown here is derived from an EMBL/GenBank/DDBJ whole genome shotgun (WGS) entry which is preliminary data.</text>
</comment>
<accession>A0A9X6K8N2</accession>
<proteinExistence type="predicted"/>
<keyword evidence="1" id="KW-1133">Transmembrane helix</keyword>
<reference evidence="2 3" key="1">
    <citation type="submission" date="2016-10" db="EMBL/GenBank/DDBJ databases">
        <title>Comparative genomics of Bacillus thuringiensis reveals a path to pathogens against multiple invertebrate hosts.</title>
        <authorList>
            <person name="Zheng J."/>
            <person name="Gao Q."/>
            <person name="Liu H."/>
            <person name="Peng D."/>
            <person name="Ruan L."/>
            <person name="Sun M."/>
        </authorList>
    </citation>
    <scope>NUCLEOTIDE SEQUENCE [LARGE SCALE GENOMIC DNA]</scope>
    <source>
        <strain evidence="2">HD5</strain>
    </source>
</reference>
<protein>
    <submittedName>
        <fullName evidence="2">Uncharacterized protein</fullName>
    </submittedName>
</protein>
<gene>
    <name evidence="2" type="ORF">BK774_26255</name>
</gene>
<dbReference type="AlphaFoldDB" id="A0A9X6K8N2"/>
<dbReference type="Proteomes" id="UP000194551">
    <property type="component" value="Unassembled WGS sequence"/>
</dbReference>
<dbReference type="EMBL" id="NFEM01000124">
    <property type="protein sequence ID" value="OTZ97371.1"/>
    <property type="molecule type" value="Genomic_DNA"/>
</dbReference>
<evidence type="ECO:0000313" key="3">
    <source>
        <dbReference type="Proteomes" id="UP000194551"/>
    </source>
</evidence>
<name>A0A9X6K8N2_BACTU</name>